<keyword evidence="3" id="KW-1185">Reference proteome</keyword>
<dbReference type="InterPro" id="IPR044077">
    <property type="entry name" value="Amylosucrase"/>
</dbReference>
<organism evidence="2 3">
    <name type="scientific">Lacibacter luteus</name>
    <dbReference type="NCBI Taxonomy" id="2508719"/>
    <lineage>
        <taxon>Bacteria</taxon>
        <taxon>Pseudomonadati</taxon>
        <taxon>Bacteroidota</taxon>
        <taxon>Chitinophagia</taxon>
        <taxon>Chitinophagales</taxon>
        <taxon>Chitinophagaceae</taxon>
        <taxon>Lacibacter</taxon>
    </lineage>
</organism>
<name>A0A4Q1CKI4_9BACT</name>
<evidence type="ECO:0000313" key="3">
    <source>
        <dbReference type="Proteomes" id="UP000290204"/>
    </source>
</evidence>
<dbReference type="GO" id="GO:0047669">
    <property type="term" value="F:amylosucrase activity"/>
    <property type="evidence" value="ECO:0007669"/>
    <property type="project" value="InterPro"/>
</dbReference>
<dbReference type="AlphaFoldDB" id="A0A4Q1CKI4"/>
<proteinExistence type="predicted"/>
<dbReference type="EMBL" id="SDHW01000002">
    <property type="protein sequence ID" value="RXK60884.1"/>
    <property type="molecule type" value="Genomic_DNA"/>
</dbReference>
<dbReference type="RefSeq" id="WP_129130845.1">
    <property type="nucleotide sequence ID" value="NZ_SDHW01000002.1"/>
</dbReference>
<dbReference type="InterPro" id="IPR045857">
    <property type="entry name" value="O16G_dom_2"/>
</dbReference>
<dbReference type="SMART" id="SM00642">
    <property type="entry name" value="Aamy"/>
    <property type="match status" value="1"/>
</dbReference>
<dbReference type="InterPro" id="IPR017853">
    <property type="entry name" value="GH"/>
</dbReference>
<dbReference type="PANTHER" id="PTHR10357">
    <property type="entry name" value="ALPHA-AMYLASE FAMILY MEMBER"/>
    <property type="match status" value="1"/>
</dbReference>
<evidence type="ECO:0000313" key="2">
    <source>
        <dbReference type="EMBL" id="RXK60884.1"/>
    </source>
</evidence>
<dbReference type="PANTHER" id="PTHR10357:SF213">
    <property type="entry name" value="ALPHA AMYLASE CATALYTIC REGION"/>
    <property type="match status" value="1"/>
</dbReference>
<feature type="domain" description="Glycosyl hydrolase family 13 catalytic" evidence="1">
    <location>
        <begin position="98"/>
        <end position="555"/>
    </location>
</feature>
<dbReference type="SUPFAM" id="SSF51011">
    <property type="entry name" value="Glycosyl hydrolase domain"/>
    <property type="match status" value="1"/>
</dbReference>
<comment type="caution">
    <text evidence="2">The sequence shown here is derived from an EMBL/GenBank/DDBJ whole genome shotgun (WGS) entry which is preliminary data.</text>
</comment>
<dbReference type="Proteomes" id="UP000290204">
    <property type="component" value="Unassembled WGS sequence"/>
</dbReference>
<sequence>MYTFGVHEHINALLKEQKIDVGGEDNLFYTRMLANTAPILELYLQLYEHHPSAELLFDDVVKTIIVAYQKRTAVLKQRDIQKLEKEYWFLSNEINGMSLYVDRFAGSLKNMQTKLDYFEELGINFLHLMPIFESPANESDGGYAVSNFRKVDDRFGSLEDLLQLQEEMRKRNMYLMLDIVLNHTSHKHEWAIKAKAGEKKYQDYFYFYNDRSVPDQYDRTMPEIFPESSPGNFTYVPECNKWVMTVFHNYQWDLNYTNPNVFIEMLDTIFFFANLGVDILRIDAPAFIWKQLGTTCQNLPQAHTLLRLIKQCVQVAAPGMALLGEAIVAPKEIMKYFGNDHYTARECDFAYNATHMALQWDMLATGDTKVMLAAQHEILKKPYGTSWITYTRCHDDIGLGYDDAMIEQAGFEAYAHRRYLKDYYSGTHPASPAVGALFSSNPKTGDARISGSLASLCGLEKAINNNSSKDIDESIQKILLMQAHSFFLGGVPMLFYGDEIGYTNDYSYLNDKGKSYDNRWMHRPVIDWQKNERRKQEGTVEQRIFNSTKKLLAIRKQLDFVSDQSNLTWITPHNVHVAAYIRESNSKRLFAVFNFAGSVSFLTWFAFKEKGNAPSSLFDHWSGETYAVGNDHEFFVLPPYGFALLEG</sequence>
<protein>
    <submittedName>
        <fullName evidence="2">Alpha-amylase</fullName>
    </submittedName>
</protein>
<accession>A0A4Q1CKI4</accession>
<dbReference type="GO" id="GO:0005975">
    <property type="term" value="P:carbohydrate metabolic process"/>
    <property type="evidence" value="ECO:0007669"/>
    <property type="project" value="InterPro"/>
</dbReference>
<dbReference type="Gene3D" id="3.90.400.10">
    <property type="entry name" value="Oligo-1,6-glucosidase, Domain 2"/>
    <property type="match status" value="1"/>
</dbReference>
<dbReference type="CDD" id="cd11324">
    <property type="entry name" value="AmyAc_Amylosucrase"/>
    <property type="match status" value="1"/>
</dbReference>
<dbReference type="SUPFAM" id="SSF51445">
    <property type="entry name" value="(Trans)glycosidases"/>
    <property type="match status" value="1"/>
</dbReference>
<evidence type="ECO:0000259" key="1">
    <source>
        <dbReference type="SMART" id="SM00642"/>
    </source>
</evidence>
<dbReference type="Gene3D" id="1.10.1740.10">
    <property type="match status" value="1"/>
</dbReference>
<dbReference type="Pfam" id="PF00128">
    <property type="entry name" value="Alpha-amylase"/>
    <property type="match status" value="1"/>
</dbReference>
<reference evidence="2 3" key="1">
    <citation type="submission" date="2019-01" db="EMBL/GenBank/DDBJ databases">
        <title>Lacibacter sp. strain TTM-7.</title>
        <authorList>
            <person name="Chen W.-M."/>
        </authorList>
    </citation>
    <scope>NUCLEOTIDE SEQUENCE [LARGE SCALE GENOMIC DNA]</scope>
    <source>
        <strain evidence="2 3">TTM-7</strain>
    </source>
</reference>
<dbReference type="InterPro" id="IPR006047">
    <property type="entry name" value="GH13_cat_dom"/>
</dbReference>
<dbReference type="Gene3D" id="3.20.20.80">
    <property type="entry name" value="Glycosidases"/>
    <property type="match status" value="1"/>
</dbReference>
<dbReference type="OrthoDB" id="9806009at2"/>
<gene>
    <name evidence="2" type="ORF">ESA94_10525</name>
</gene>